<gene>
    <name evidence="2" type="ORF">W911_14625</name>
</gene>
<dbReference type="HOGENOM" id="CLU_1093151_0_0_5"/>
<name>V5SIN5_9HYPH</name>
<feature type="region of interest" description="Disordered" evidence="1">
    <location>
        <begin position="1"/>
        <end position="31"/>
    </location>
</feature>
<dbReference type="EMBL" id="CP006912">
    <property type="protein sequence ID" value="AHB50347.1"/>
    <property type="molecule type" value="Genomic_DNA"/>
</dbReference>
<dbReference type="AlphaFoldDB" id="V5SIN5"/>
<dbReference type="RefSeq" id="WP_023788236.1">
    <property type="nucleotide sequence ID" value="NC_022997.1"/>
</dbReference>
<organism evidence="2 3">
    <name type="scientific">Hyphomicrobium nitrativorans NL23</name>
    <dbReference type="NCBI Taxonomy" id="1029756"/>
    <lineage>
        <taxon>Bacteria</taxon>
        <taxon>Pseudomonadati</taxon>
        <taxon>Pseudomonadota</taxon>
        <taxon>Alphaproteobacteria</taxon>
        <taxon>Hyphomicrobiales</taxon>
        <taxon>Hyphomicrobiaceae</taxon>
        <taxon>Hyphomicrobium</taxon>
    </lineage>
</organism>
<dbReference type="PATRIC" id="fig|1029756.8.peg.3045"/>
<dbReference type="STRING" id="1029756.W911_14625"/>
<sequence length="254" mass="28361">MERDQANDTAESGYAAPSGHPDDTLGERYNEMTLDERKRWNEDDLDASTKRAFEEVRYKEAEEHEFEGYKTRAKESGTTLPQAVRAYVNLEDTLRKDPRAGLLTLGSNLGLNAAQMIQMLTPYANTADGGFAASHEARGLVNTHALVEQARQQAPDFDALAGDIERILLSKDFTRTGNPVVDLRHAYETAKRAREQADVARAKAASRSGAGRGFHRSNDDDYTPQKRREYLSLSDKYESDLEADVRDAMMGGRI</sequence>
<protein>
    <submittedName>
        <fullName evidence="2">Uncharacterized protein</fullName>
    </submittedName>
</protein>
<evidence type="ECO:0000313" key="2">
    <source>
        <dbReference type="EMBL" id="AHB50347.1"/>
    </source>
</evidence>
<dbReference type="KEGG" id="hni:W911_14625"/>
<feature type="compositionally biased region" description="Basic and acidic residues" evidence="1">
    <location>
        <begin position="216"/>
        <end position="226"/>
    </location>
</feature>
<keyword evidence="3" id="KW-1185">Reference proteome</keyword>
<evidence type="ECO:0000313" key="3">
    <source>
        <dbReference type="Proteomes" id="UP000018542"/>
    </source>
</evidence>
<accession>V5SIN5</accession>
<reference evidence="2 3" key="1">
    <citation type="journal article" date="2014" name="Genome Announc.">
        <title>Complete Genome Sequence of Hyphomicrobium nitrativorans Strain NL23, a Denitrifying Bacterium Isolated from Biofilm of a Methanol-Fed Denitrification System Treating Seawater at the Montreal Biodome.</title>
        <authorList>
            <person name="Martineau C."/>
            <person name="Villeneuve C."/>
            <person name="Mauffrey F."/>
            <person name="Villemur R."/>
        </authorList>
    </citation>
    <scope>NUCLEOTIDE SEQUENCE [LARGE SCALE GENOMIC DNA]</scope>
    <source>
        <strain evidence="2">NL23</strain>
    </source>
</reference>
<feature type="compositionally biased region" description="Basic and acidic residues" evidence="1">
    <location>
        <begin position="20"/>
        <end position="31"/>
    </location>
</feature>
<proteinExistence type="predicted"/>
<feature type="region of interest" description="Disordered" evidence="1">
    <location>
        <begin position="202"/>
        <end position="226"/>
    </location>
</feature>
<evidence type="ECO:0000256" key="1">
    <source>
        <dbReference type="SAM" id="MobiDB-lite"/>
    </source>
</evidence>
<dbReference type="Proteomes" id="UP000018542">
    <property type="component" value="Chromosome"/>
</dbReference>